<name>A0ABR2ZI77_9AGAR</name>
<gene>
    <name evidence="1" type="ORF">AAF712_011904</name>
</gene>
<protein>
    <submittedName>
        <fullName evidence="1">Uncharacterized protein</fullName>
    </submittedName>
</protein>
<keyword evidence="2" id="KW-1185">Reference proteome</keyword>
<evidence type="ECO:0000313" key="1">
    <source>
        <dbReference type="EMBL" id="KAL0061286.1"/>
    </source>
</evidence>
<comment type="caution">
    <text evidence="1">The sequence shown here is derived from an EMBL/GenBank/DDBJ whole genome shotgun (WGS) entry which is preliminary data.</text>
</comment>
<dbReference type="Proteomes" id="UP001437256">
    <property type="component" value="Unassembled WGS sequence"/>
</dbReference>
<accession>A0ABR2ZI77</accession>
<dbReference type="EMBL" id="JBBXMP010000141">
    <property type="protein sequence ID" value="KAL0061286.1"/>
    <property type="molecule type" value="Genomic_DNA"/>
</dbReference>
<reference evidence="1 2" key="1">
    <citation type="submission" date="2024-05" db="EMBL/GenBank/DDBJ databases">
        <title>A draft genome resource for the thread blight pathogen Marasmius tenuissimus strain MS-2.</title>
        <authorList>
            <person name="Yulfo-Soto G.E."/>
            <person name="Baruah I.K."/>
            <person name="Amoako-Attah I."/>
            <person name="Bukari Y."/>
            <person name="Meinhardt L.W."/>
            <person name="Bailey B.A."/>
            <person name="Cohen S.P."/>
        </authorList>
    </citation>
    <scope>NUCLEOTIDE SEQUENCE [LARGE SCALE GENOMIC DNA]</scope>
    <source>
        <strain evidence="1 2">MS-2</strain>
    </source>
</reference>
<proteinExistence type="predicted"/>
<organism evidence="1 2">
    <name type="scientific">Marasmius tenuissimus</name>
    <dbReference type="NCBI Taxonomy" id="585030"/>
    <lineage>
        <taxon>Eukaryota</taxon>
        <taxon>Fungi</taxon>
        <taxon>Dikarya</taxon>
        <taxon>Basidiomycota</taxon>
        <taxon>Agaricomycotina</taxon>
        <taxon>Agaricomycetes</taxon>
        <taxon>Agaricomycetidae</taxon>
        <taxon>Agaricales</taxon>
        <taxon>Marasmiineae</taxon>
        <taxon>Marasmiaceae</taxon>
        <taxon>Marasmius</taxon>
    </lineage>
</organism>
<evidence type="ECO:0000313" key="2">
    <source>
        <dbReference type="Proteomes" id="UP001437256"/>
    </source>
</evidence>
<sequence>MSADTASWIGSYWHFMEYDLIQAHLVSKKYGSNEKQYALDHGYPKLIHVNPHDRKIEELKDSDENEFSPPHPVSQLTSPSTFSLIDAPTDQEGTCEEGPSITTRLAKGLGFWTSMNASVQKRKGKSKAVSSESQINNTDGWSLVGYNDL</sequence>